<dbReference type="OrthoDB" id="5370059at2759"/>
<dbReference type="Gramene" id="ESW03375">
    <property type="protein sequence ID" value="ESW03375"/>
    <property type="gene ID" value="PHAVU_011G009000g"/>
</dbReference>
<proteinExistence type="predicted"/>
<name>V7ADR2_PHAVU</name>
<dbReference type="AlphaFoldDB" id="V7ADR2"/>
<protein>
    <submittedName>
        <fullName evidence="1">Uncharacterized protein</fullName>
    </submittedName>
</protein>
<dbReference type="EMBL" id="CM002298">
    <property type="protein sequence ID" value="ESW03375.1"/>
    <property type="molecule type" value="Genomic_DNA"/>
</dbReference>
<keyword evidence="2" id="KW-1185">Reference proteome</keyword>
<sequence length="81" mass="9585">MHNALFTVLVLGDGTICRYQVGGGTVWHSRLVDNFWARDGLRLAVFLFFSYFHQPFFYHNHNNLDHEIHLNTVYRNFSINI</sequence>
<evidence type="ECO:0000313" key="1">
    <source>
        <dbReference type="EMBL" id="ESW03375.1"/>
    </source>
</evidence>
<evidence type="ECO:0000313" key="2">
    <source>
        <dbReference type="Proteomes" id="UP000000226"/>
    </source>
</evidence>
<organism evidence="1 2">
    <name type="scientific">Phaseolus vulgaris</name>
    <name type="common">Kidney bean</name>
    <name type="synonym">French bean</name>
    <dbReference type="NCBI Taxonomy" id="3885"/>
    <lineage>
        <taxon>Eukaryota</taxon>
        <taxon>Viridiplantae</taxon>
        <taxon>Streptophyta</taxon>
        <taxon>Embryophyta</taxon>
        <taxon>Tracheophyta</taxon>
        <taxon>Spermatophyta</taxon>
        <taxon>Magnoliopsida</taxon>
        <taxon>eudicotyledons</taxon>
        <taxon>Gunneridae</taxon>
        <taxon>Pentapetalae</taxon>
        <taxon>rosids</taxon>
        <taxon>fabids</taxon>
        <taxon>Fabales</taxon>
        <taxon>Fabaceae</taxon>
        <taxon>Papilionoideae</taxon>
        <taxon>50 kb inversion clade</taxon>
        <taxon>NPAAA clade</taxon>
        <taxon>indigoferoid/millettioid clade</taxon>
        <taxon>Phaseoleae</taxon>
        <taxon>Phaseolus</taxon>
    </lineage>
</organism>
<reference evidence="2" key="1">
    <citation type="journal article" date="2014" name="Nat. Genet.">
        <title>A reference genome for common bean and genome-wide analysis of dual domestications.</title>
        <authorList>
            <person name="Schmutz J."/>
            <person name="McClean P.E."/>
            <person name="Mamidi S."/>
            <person name="Wu G.A."/>
            <person name="Cannon S.B."/>
            <person name="Grimwood J."/>
            <person name="Jenkins J."/>
            <person name="Shu S."/>
            <person name="Song Q."/>
            <person name="Chavarro C."/>
            <person name="Torres-Torres M."/>
            <person name="Geffroy V."/>
            <person name="Moghaddam S.M."/>
            <person name="Gao D."/>
            <person name="Abernathy B."/>
            <person name="Barry K."/>
            <person name="Blair M."/>
            <person name="Brick M.A."/>
            <person name="Chovatia M."/>
            <person name="Gepts P."/>
            <person name="Goodstein D.M."/>
            <person name="Gonzales M."/>
            <person name="Hellsten U."/>
            <person name="Hyten D.L."/>
            <person name="Jia G."/>
            <person name="Kelly J.D."/>
            <person name="Kudrna D."/>
            <person name="Lee R."/>
            <person name="Richard M.M."/>
            <person name="Miklas P.N."/>
            <person name="Osorno J.M."/>
            <person name="Rodrigues J."/>
            <person name="Thareau V."/>
            <person name="Urrea C.A."/>
            <person name="Wang M."/>
            <person name="Yu Y."/>
            <person name="Zhang M."/>
            <person name="Wing R.A."/>
            <person name="Cregan P.B."/>
            <person name="Rokhsar D.S."/>
            <person name="Jackson S.A."/>
        </authorList>
    </citation>
    <scope>NUCLEOTIDE SEQUENCE [LARGE SCALE GENOMIC DNA]</scope>
    <source>
        <strain evidence="2">cv. G19833</strain>
    </source>
</reference>
<accession>V7ADR2</accession>
<dbReference type="Proteomes" id="UP000000226">
    <property type="component" value="Chromosome 11"/>
</dbReference>
<gene>
    <name evidence="1" type="ORF">PHAVU_011G009000g</name>
</gene>